<proteinExistence type="predicted"/>
<dbReference type="STRING" id="4155.A0A022RVK5"/>
<dbReference type="eggNOG" id="ENOG502SQH0">
    <property type="taxonomic scope" value="Eukaryota"/>
</dbReference>
<name>A0A022RVK5_ERYGU</name>
<dbReference type="EMBL" id="KI630214">
    <property type="protein sequence ID" value="EYU44552.1"/>
    <property type="molecule type" value="Genomic_DNA"/>
</dbReference>
<evidence type="ECO:0000313" key="2">
    <source>
        <dbReference type="EMBL" id="EYU44552.1"/>
    </source>
</evidence>
<dbReference type="Proteomes" id="UP000030748">
    <property type="component" value="Unassembled WGS sequence"/>
</dbReference>
<dbReference type="InterPro" id="IPR000270">
    <property type="entry name" value="PB1_dom"/>
</dbReference>
<accession>A0A022RVK5</accession>
<dbReference type="PANTHER" id="PTHR31066:SF60">
    <property type="entry name" value="PB1 DOMAIN-CONTAINING PROTEIN"/>
    <property type="match status" value="1"/>
</dbReference>
<keyword evidence="3" id="KW-1185">Reference proteome</keyword>
<sequence>MALESKLTKIEGKGCIGKLYNIPLYKSCFVCERRGFLTKGHMENHDSSSNNGVGGHHNKVKLLCSYGGRIQFRPADHHLHYAGGDTKFVTVDRAATLSEILAKLISLWPKIGGSDFAVKYQLHGQDLDSLVSLIDDGDVRSMLVEYDLMQMISAAKRARLRLFVFDISAPPTPPPPPVSSAPSNPDYLFGFDEEYKPSVDPPPDLLQIPPENWGSFSPCEGKKVISKIGGEKGIAKSHVDSRGINSESVGWAPVVTTTEAIYRGPVVVNGGGMYRTGNYAYGVVPAIVTGNREQPVYSFVPVIQSDQRKVNQRN</sequence>
<protein>
    <recommendedName>
        <fullName evidence="1">PB1 domain-containing protein</fullName>
    </recommendedName>
</protein>
<evidence type="ECO:0000313" key="3">
    <source>
        <dbReference type="Proteomes" id="UP000030748"/>
    </source>
</evidence>
<dbReference type="CDD" id="cd06410">
    <property type="entry name" value="PB1_UP2"/>
    <property type="match status" value="1"/>
</dbReference>
<dbReference type="SMART" id="SM00666">
    <property type="entry name" value="PB1"/>
    <property type="match status" value="1"/>
</dbReference>
<dbReference type="PANTHER" id="PTHR31066">
    <property type="entry name" value="OS05G0427100 PROTEIN-RELATED"/>
    <property type="match status" value="1"/>
</dbReference>
<dbReference type="SUPFAM" id="SSF54277">
    <property type="entry name" value="CAD &amp; PB1 domains"/>
    <property type="match status" value="1"/>
</dbReference>
<organism evidence="2 3">
    <name type="scientific">Erythranthe guttata</name>
    <name type="common">Yellow monkey flower</name>
    <name type="synonym">Mimulus guttatus</name>
    <dbReference type="NCBI Taxonomy" id="4155"/>
    <lineage>
        <taxon>Eukaryota</taxon>
        <taxon>Viridiplantae</taxon>
        <taxon>Streptophyta</taxon>
        <taxon>Embryophyta</taxon>
        <taxon>Tracheophyta</taxon>
        <taxon>Spermatophyta</taxon>
        <taxon>Magnoliopsida</taxon>
        <taxon>eudicotyledons</taxon>
        <taxon>Gunneridae</taxon>
        <taxon>Pentapetalae</taxon>
        <taxon>asterids</taxon>
        <taxon>lamiids</taxon>
        <taxon>Lamiales</taxon>
        <taxon>Phrymaceae</taxon>
        <taxon>Erythranthe</taxon>
    </lineage>
</organism>
<gene>
    <name evidence="2" type="ORF">MIMGU_mgv1a010377mg</name>
</gene>
<dbReference type="InterPro" id="IPR053198">
    <property type="entry name" value="Gynoecium_Dev_Regulator"/>
</dbReference>
<evidence type="ECO:0000259" key="1">
    <source>
        <dbReference type="SMART" id="SM00666"/>
    </source>
</evidence>
<dbReference type="AlphaFoldDB" id="A0A022RVK5"/>
<reference evidence="2 3" key="1">
    <citation type="journal article" date="2013" name="Proc. Natl. Acad. Sci. U.S.A.">
        <title>Fine-scale variation in meiotic recombination in Mimulus inferred from population shotgun sequencing.</title>
        <authorList>
            <person name="Hellsten U."/>
            <person name="Wright K.M."/>
            <person name="Jenkins J."/>
            <person name="Shu S."/>
            <person name="Yuan Y."/>
            <person name="Wessler S.R."/>
            <person name="Schmutz J."/>
            <person name="Willis J.H."/>
            <person name="Rokhsar D.S."/>
        </authorList>
    </citation>
    <scope>NUCLEOTIDE SEQUENCE [LARGE SCALE GENOMIC DNA]</scope>
    <source>
        <strain evidence="3">cv. DUN x IM62</strain>
    </source>
</reference>
<feature type="domain" description="PB1" evidence="1">
    <location>
        <begin position="74"/>
        <end position="167"/>
    </location>
</feature>
<dbReference type="Pfam" id="PF00564">
    <property type="entry name" value="PB1"/>
    <property type="match status" value="1"/>
</dbReference>